<dbReference type="HOGENOM" id="CLU_128239_2_0_11"/>
<name>M1NLS7_9CORY</name>
<dbReference type="InterPro" id="IPR025355">
    <property type="entry name" value="DUF4259"/>
</dbReference>
<evidence type="ECO:0000313" key="2">
    <source>
        <dbReference type="Proteomes" id="UP000011723"/>
    </source>
</evidence>
<accession>M1NLS7</accession>
<dbReference type="PATRIC" id="fig|1121362.3.peg.1364"/>
<dbReference type="RefSeq" id="WP_015400772.1">
    <property type="nucleotide sequence ID" value="NC_020302.1"/>
</dbReference>
<dbReference type="STRING" id="1121362.A605_06755"/>
<keyword evidence="2" id="KW-1185">Reference proteome</keyword>
<gene>
    <name evidence="1" type="ORF">A605_06755</name>
</gene>
<sequence length="120" mass="13692">MGTWDVGPYDNDGAVDLLADIRADRFNFERFRFTIDEHRPDPDDSEMIIALGALASSGTDELPTGIRPEVLSRLFTPERVRWVRRQMERILDPENSELYAVWEATGELDDWLAATRAALP</sequence>
<protein>
    <recommendedName>
        <fullName evidence="3">DUF4259 domain-containing protein</fullName>
    </recommendedName>
</protein>
<dbReference type="Pfam" id="PF14078">
    <property type="entry name" value="DUF4259"/>
    <property type="match status" value="1"/>
</dbReference>
<reference evidence="1 2" key="1">
    <citation type="journal article" date="2012" name="Stand. Genomic Sci.">
        <title>Genome sequence of the halotolerant bacterium Corynebacterium halotolerans type strain YIM 70093(T) (= DSM 44683(T)).</title>
        <authorList>
            <person name="Ruckert C."/>
            <person name="Albersmeier A."/>
            <person name="Al-Dilaimi A."/>
            <person name="Niehaus K."/>
            <person name="Szczepanowski R."/>
            <person name="Kalinowski J."/>
        </authorList>
    </citation>
    <scope>NUCLEOTIDE SEQUENCE [LARGE SCALE GENOMIC DNA]</scope>
    <source>
        <strain evidence="1">YIM 70093</strain>
    </source>
</reference>
<dbReference type="EMBL" id="CP003697">
    <property type="protein sequence ID" value="AGF72353.1"/>
    <property type="molecule type" value="Genomic_DNA"/>
</dbReference>
<proteinExistence type="predicted"/>
<dbReference type="Proteomes" id="UP000011723">
    <property type="component" value="Chromosome"/>
</dbReference>
<dbReference type="OrthoDB" id="3829495at2"/>
<dbReference type="eggNOG" id="ENOG50338NU">
    <property type="taxonomic scope" value="Bacteria"/>
</dbReference>
<evidence type="ECO:0000313" key="1">
    <source>
        <dbReference type="EMBL" id="AGF72353.1"/>
    </source>
</evidence>
<organism evidence="1 2">
    <name type="scientific">Corynebacterium halotolerans YIM 70093 = DSM 44683</name>
    <dbReference type="NCBI Taxonomy" id="1121362"/>
    <lineage>
        <taxon>Bacteria</taxon>
        <taxon>Bacillati</taxon>
        <taxon>Actinomycetota</taxon>
        <taxon>Actinomycetes</taxon>
        <taxon>Mycobacteriales</taxon>
        <taxon>Corynebacteriaceae</taxon>
        <taxon>Corynebacterium</taxon>
    </lineage>
</organism>
<dbReference type="AlphaFoldDB" id="M1NLS7"/>
<evidence type="ECO:0008006" key="3">
    <source>
        <dbReference type="Google" id="ProtNLM"/>
    </source>
</evidence>
<dbReference type="KEGG" id="chn:A605_06755"/>